<sequence length="434" mass="52112">MDYYERIDRAIQYIENNLFNHIDLNDVATTAYMSLSNFYRLFFALTGYKVKEYIRYRRIDMAGKDLKLTKATVMELAIKYDYTGSDTFSRTFYNIVGYLPSQYRHIHHKYVFERIDIMDEYYDLANENIIKEYPEIKVLRKIESMRIAYFESYNENPEYHSFKYLLEWAKRANLLTNRQYRLFGYDIFNNYSNKHGYSACITIDDNLQIEDDMIKTKYLEGGLYAVTTVNVKEIESAWKRFKHWVKLSRYDIGTHQHLEEHIEGVDLSFDYDVRLMMPIVEKSDYEIVTSPPMTVILSQVYGDEENVPYEAWRNILNWSRNNVSITESRYYAFNNYNIRRKNIRRYYIAMVSCKVKPIELEKGLVLQTLEGGKYIRTKCNFNTLPKAWDKLINYINTSDMKVNPKLKWREEWHIKDNELKSNSNPEITIYCPIK</sequence>
<evidence type="ECO:0000313" key="5">
    <source>
        <dbReference type="Proteomes" id="UP000724672"/>
    </source>
</evidence>
<dbReference type="PANTHER" id="PTHR40055:SF1">
    <property type="entry name" value="TRANSCRIPTIONAL REGULATOR YGIV-RELATED"/>
    <property type="match status" value="1"/>
</dbReference>
<dbReference type="SUPFAM" id="SSF46689">
    <property type="entry name" value="Homeodomain-like"/>
    <property type="match status" value="2"/>
</dbReference>
<accession>A0A942UZF6</accession>
<evidence type="ECO:0000259" key="3">
    <source>
        <dbReference type="PROSITE" id="PS01124"/>
    </source>
</evidence>
<dbReference type="Pfam" id="PF14526">
    <property type="entry name" value="Cass2"/>
    <property type="match status" value="1"/>
</dbReference>
<proteinExistence type="predicted"/>
<dbReference type="Proteomes" id="UP000724672">
    <property type="component" value="Unassembled WGS sequence"/>
</dbReference>
<dbReference type="EMBL" id="WSFT01000015">
    <property type="protein sequence ID" value="MBS4537287.1"/>
    <property type="molecule type" value="Genomic_DNA"/>
</dbReference>
<dbReference type="Gene3D" id="1.10.10.60">
    <property type="entry name" value="Homeodomain-like"/>
    <property type="match status" value="2"/>
</dbReference>
<keyword evidence="5" id="KW-1185">Reference proteome</keyword>
<dbReference type="PROSITE" id="PS01124">
    <property type="entry name" value="HTH_ARAC_FAMILY_2"/>
    <property type="match status" value="1"/>
</dbReference>
<comment type="caution">
    <text evidence="4">The sequence shown here is derived from an EMBL/GenBank/DDBJ whole genome shotgun (WGS) entry which is preliminary data.</text>
</comment>
<dbReference type="InterPro" id="IPR029441">
    <property type="entry name" value="Cass2"/>
</dbReference>
<dbReference type="Gene3D" id="3.20.80.10">
    <property type="entry name" value="Regulatory factor, effector binding domain"/>
    <property type="match status" value="2"/>
</dbReference>
<dbReference type="InterPro" id="IPR050908">
    <property type="entry name" value="SmbC-like"/>
</dbReference>
<dbReference type="PANTHER" id="PTHR40055">
    <property type="entry name" value="TRANSCRIPTIONAL REGULATOR YGIV-RELATED"/>
    <property type="match status" value="1"/>
</dbReference>
<dbReference type="Pfam" id="PF12833">
    <property type="entry name" value="HTH_18"/>
    <property type="match status" value="1"/>
</dbReference>
<dbReference type="InterPro" id="IPR018060">
    <property type="entry name" value="HTH_AraC"/>
</dbReference>
<dbReference type="GO" id="GO:0003700">
    <property type="term" value="F:DNA-binding transcription factor activity"/>
    <property type="evidence" value="ECO:0007669"/>
    <property type="project" value="InterPro"/>
</dbReference>
<dbReference type="GO" id="GO:0043565">
    <property type="term" value="F:sequence-specific DNA binding"/>
    <property type="evidence" value="ECO:0007669"/>
    <property type="project" value="InterPro"/>
</dbReference>
<organism evidence="4 5">
    <name type="scientific">Anaeromonas frigoriresistens</name>
    <dbReference type="NCBI Taxonomy" id="2683708"/>
    <lineage>
        <taxon>Bacteria</taxon>
        <taxon>Bacillati</taxon>
        <taxon>Bacillota</taxon>
        <taxon>Tissierellia</taxon>
        <taxon>Tissierellales</taxon>
        <taxon>Thermohalobacteraceae</taxon>
        <taxon>Anaeromonas</taxon>
    </lineage>
</organism>
<dbReference type="SMART" id="SM00871">
    <property type="entry name" value="AraC_E_bind"/>
    <property type="match status" value="2"/>
</dbReference>
<evidence type="ECO:0000256" key="2">
    <source>
        <dbReference type="ARBA" id="ARBA00023163"/>
    </source>
</evidence>
<protein>
    <submittedName>
        <fullName evidence="4">AraC family transcriptional regulator</fullName>
    </submittedName>
</protein>
<dbReference type="AlphaFoldDB" id="A0A942UZF6"/>
<dbReference type="InterPro" id="IPR009057">
    <property type="entry name" value="Homeodomain-like_sf"/>
</dbReference>
<name>A0A942UZF6_9FIRM</name>
<dbReference type="InterPro" id="IPR011256">
    <property type="entry name" value="Reg_factor_effector_dom_sf"/>
</dbReference>
<keyword evidence="1" id="KW-0805">Transcription regulation</keyword>
<evidence type="ECO:0000313" key="4">
    <source>
        <dbReference type="EMBL" id="MBS4537287.1"/>
    </source>
</evidence>
<keyword evidence="2" id="KW-0804">Transcription</keyword>
<feature type="domain" description="HTH araC/xylS-type" evidence="3">
    <location>
        <begin position="8"/>
        <end position="106"/>
    </location>
</feature>
<dbReference type="InterPro" id="IPR010499">
    <property type="entry name" value="AraC_E-bd"/>
</dbReference>
<gene>
    <name evidence="4" type="ORF">GOQ27_02375</name>
</gene>
<evidence type="ECO:0000256" key="1">
    <source>
        <dbReference type="ARBA" id="ARBA00023015"/>
    </source>
</evidence>
<dbReference type="RefSeq" id="WP_203365219.1">
    <property type="nucleotide sequence ID" value="NZ_WSFT01000015.1"/>
</dbReference>
<dbReference type="SMART" id="SM00342">
    <property type="entry name" value="HTH_ARAC"/>
    <property type="match status" value="1"/>
</dbReference>
<reference evidence="4" key="1">
    <citation type="submission" date="2019-12" db="EMBL/GenBank/DDBJ databases">
        <title>Clostridiaceae gen. nov. sp. nov., isolated from sediment in Xinjiang, China.</title>
        <authorList>
            <person name="Zhang R."/>
        </authorList>
    </citation>
    <scope>NUCLEOTIDE SEQUENCE</scope>
    <source>
        <strain evidence="4">D2Q-11</strain>
    </source>
</reference>
<dbReference type="SUPFAM" id="SSF55136">
    <property type="entry name" value="Probable bacterial effector-binding domain"/>
    <property type="match status" value="2"/>
</dbReference>